<dbReference type="InterPro" id="IPR025833">
    <property type="entry name" value="GDYXXLXY"/>
</dbReference>
<sequence>MMHKKIIFPIFIVIAIIQLSIPVKSIYNQEQILSEGKEFKFQTAPVDPNDPFRGKYIALRFKENEIRVNSYEDWEKGQEVFVVITENKEGFANPLRALLKEPTNEKHYLTAKIQNVNTHKDQYNHIISKEITIQYPFNRFYMEESKAKAAEDLYRKSTSDSKTSTYALVNIKNGKATLKDVMINDISIKDAVNDSK</sequence>
<comment type="caution">
    <text evidence="1">The sequence shown here is derived from an EMBL/GenBank/DDBJ whole genome shotgun (WGS) entry which is preliminary data.</text>
</comment>
<protein>
    <recommendedName>
        <fullName evidence="3">GDYXXLXY protein</fullName>
    </recommendedName>
</protein>
<reference evidence="1 2" key="1">
    <citation type="submission" date="2018-05" db="EMBL/GenBank/DDBJ databases">
        <title>Marinifilum breve JC075T sp. nov., a marine bacterium isolated from Yongle Blue Hole in the South China Sea.</title>
        <authorList>
            <person name="Fu T."/>
        </authorList>
    </citation>
    <scope>NUCLEOTIDE SEQUENCE [LARGE SCALE GENOMIC DNA]</scope>
    <source>
        <strain evidence="1 2">JC075</strain>
    </source>
</reference>
<accession>A0A2V3ZSZ6</accession>
<dbReference type="RefSeq" id="WP_110362792.1">
    <property type="nucleotide sequence ID" value="NZ_QFLI01000011.1"/>
</dbReference>
<dbReference type="AlphaFoldDB" id="A0A2V3ZSZ6"/>
<gene>
    <name evidence="1" type="ORF">DF185_19500</name>
</gene>
<dbReference type="OrthoDB" id="4868247at2"/>
<dbReference type="EMBL" id="QFLI01000011">
    <property type="protein sequence ID" value="PXX96829.1"/>
    <property type="molecule type" value="Genomic_DNA"/>
</dbReference>
<dbReference type="Pfam" id="PF14345">
    <property type="entry name" value="GDYXXLXY"/>
    <property type="match status" value="1"/>
</dbReference>
<evidence type="ECO:0000313" key="2">
    <source>
        <dbReference type="Proteomes" id="UP000248079"/>
    </source>
</evidence>
<evidence type="ECO:0000313" key="1">
    <source>
        <dbReference type="EMBL" id="PXX96829.1"/>
    </source>
</evidence>
<proteinExistence type="predicted"/>
<organism evidence="1 2">
    <name type="scientific">Marinifilum breve</name>
    <dbReference type="NCBI Taxonomy" id="2184082"/>
    <lineage>
        <taxon>Bacteria</taxon>
        <taxon>Pseudomonadati</taxon>
        <taxon>Bacteroidota</taxon>
        <taxon>Bacteroidia</taxon>
        <taxon>Marinilabiliales</taxon>
        <taxon>Marinifilaceae</taxon>
    </lineage>
</organism>
<keyword evidence="2" id="KW-1185">Reference proteome</keyword>
<evidence type="ECO:0008006" key="3">
    <source>
        <dbReference type="Google" id="ProtNLM"/>
    </source>
</evidence>
<dbReference type="Proteomes" id="UP000248079">
    <property type="component" value="Unassembled WGS sequence"/>
</dbReference>
<name>A0A2V3ZSZ6_9BACT</name>